<name>A0A2G5CKL5_AQUCA</name>
<reference evidence="1 2" key="1">
    <citation type="submission" date="2017-09" db="EMBL/GenBank/DDBJ databases">
        <title>WGS assembly of Aquilegia coerulea Goldsmith.</title>
        <authorList>
            <person name="Hodges S."/>
            <person name="Kramer E."/>
            <person name="Nordborg M."/>
            <person name="Tomkins J."/>
            <person name="Borevitz J."/>
            <person name="Derieg N."/>
            <person name="Yan J."/>
            <person name="Mihaltcheva S."/>
            <person name="Hayes R.D."/>
            <person name="Rokhsar D."/>
        </authorList>
    </citation>
    <scope>NUCLEOTIDE SEQUENCE [LARGE SCALE GENOMIC DNA]</scope>
    <source>
        <strain evidence="2">cv. Goldsmith</strain>
    </source>
</reference>
<evidence type="ECO:0000313" key="1">
    <source>
        <dbReference type="EMBL" id="PIA31808.1"/>
    </source>
</evidence>
<gene>
    <name evidence="1" type="ORF">AQUCO_04800003v1</name>
</gene>
<dbReference type="OrthoDB" id="10603880at2759"/>
<protein>
    <submittedName>
        <fullName evidence="1">Uncharacterized protein</fullName>
    </submittedName>
</protein>
<proteinExistence type="predicted"/>
<organism evidence="1 2">
    <name type="scientific">Aquilegia coerulea</name>
    <name type="common">Rocky mountain columbine</name>
    <dbReference type="NCBI Taxonomy" id="218851"/>
    <lineage>
        <taxon>Eukaryota</taxon>
        <taxon>Viridiplantae</taxon>
        <taxon>Streptophyta</taxon>
        <taxon>Embryophyta</taxon>
        <taxon>Tracheophyta</taxon>
        <taxon>Spermatophyta</taxon>
        <taxon>Magnoliopsida</taxon>
        <taxon>Ranunculales</taxon>
        <taxon>Ranunculaceae</taxon>
        <taxon>Thalictroideae</taxon>
        <taxon>Aquilegia</taxon>
    </lineage>
</organism>
<accession>A0A2G5CKL5</accession>
<sequence length="101" mass="11652">MLRRTKSMLIEFGTLVLPPLTEITVLDFPDPKFSTCFFHNTFWKNLLAFSEWVFVFLLNRMAPLVSLQKKVYLSILKKELPKLLAFSSGATNQPSLQNIVM</sequence>
<dbReference type="Proteomes" id="UP000230069">
    <property type="component" value="Unassembled WGS sequence"/>
</dbReference>
<keyword evidence="2" id="KW-1185">Reference proteome</keyword>
<dbReference type="EMBL" id="KZ305065">
    <property type="protein sequence ID" value="PIA31808.1"/>
    <property type="molecule type" value="Genomic_DNA"/>
</dbReference>
<dbReference type="InParanoid" id="A0A2G5CKL5"/>
<evidence type="ECO:0000313" key="2">
    <source>
        <dbReference type="Proteomes" id="UP000230069"/>
    </source>
</evidence>
<dbReference type="STRING" id="218851.A0A2G5CKL5"/>
<dbReference type="AlphaFoldDB" id="A0A2G5CKL5"/>